<proteinExistence type="predicted"/>
<evidence type="ECO:0000256" key="1">
    <source>
        <dbReference type="SAM" id="MobiDB-lite"/>
    </source>
</evidence>
<sequence length="129" mass="14577">MRNSLAVLPGEDKQLASEVLCSARRGNSVHYRDATALSLYQRSTTGNCIPPSSHNGVRNDNNSPNLLPQWDKSKSRPPNSVYSRCPIYRDAHSQYTSSRYPVDLPDLHGKQILRLPMALQVFQLEERNI</sequence>
<organism evidence="2">
    <name type="scientific">Cacopsylla melanoneura</name>
    <dbReference type="NCBI Taxonomy" id="428564"/>
    <lineage>
        <taxon>Eukaryota</taxon>
        <taxon>Metazoa</taxon>
        <taxon>Ecdysozoa</taxon>
        <taxon>Arthropoda</taxon>
        <taxon>Hexapoda</taxon>
        <taxon>Insecta</taxon>
        <taxon>Pterygota</taxon>
        <taxon>Neoptera</taxon>
        <taxon>Paraneoptera</taxon>
        <taxon>Hemiptera</taxon>
        <taxon>Sternorrhyncha</taxon>
        <taxon>Psylloidea</taxon>
        <taxon>Psyllidae</taxon>
        <taxon>Psyllinae</taxon>
        <taxon>Cacopsylla</taxon>
    </lineage>
</organism>
<evidence type="ECO:0000313" key="2">
    <source>
        <dbReference type="EMBL" id="CAG6636531.1"/>
    </source>
</evidence>
<dbReference type="EMBL" id="HBUF01094582">
    <property type="protein sequence ID" value="CAG6636533.1"/>
    <property type="molecule type" value="Transcribed_RNA"/>
</dbReference>
<feature type="region of interest" description="Disordered" evidence="1">
    <location>
        <begin position="48"/>
        <end position="83"/>
    </location>
</feature>
<feature type="compositionally biased region" description="Polar residues" evidence="1">
    <location>
        <begin position="48"/>
        <end position="66"/>
    </location>
</feature>
<dbReference type="EMBL" id="HBUF01094580">
    <property type="protein sequence ID" value="CAG6636529.1"/>
    <property type="molecule type" value="Transcribed_RNA"/>
</dbReference>
<accession>A0A8D8QQU1</accession>
<dbReference type="EMBL" id="HBUF01094581">
    <property type="protein sequence ID" value="CAG6636531.1"/>
    <property type="molecule type" value="Transcribed_RNA"/>
</dbReference>
<protein>
    <submittedName>
        <fullName evidence="2">Uncharacterized protein</fullName>
    </submittedName>
</protein>
<dbReference type="AlphaFoldDB" id="A0A8D8QQU1"/>
<reference evidence="2" key="1">
    <citation type="submission" date="2021-05" db="EMBL/GenBank/DDBJ databases">
        <authorList>
            <person name="Alioto T."/>
            <person name="Alioto T."/>
            <person name="Gomez Garrido J."/>
        </authorList>
    </citation>
    <scope>NUCLEOTIDE SEQUENCE</scope>
</reference>
<name>A0A8D8QQU1_9HEMI</name>